<name>A0A6J5PWS4_9CAUD</name>
<evidence type="ECO:0000313" key="2">
    <source>
        <dbReference type="EMBL" id="CAB4185170.1"/>
    </source>
</evidence>
<accession>A0A6J5PWS4</accession>
<dbReference type="EMBL" id="LR797125">
    <property type="protein sequence ID" value="CAB4188187.1"/>
    <property type="molecule type" value="Genomic_DNA"/>
</dbReference>
<evidence type="ECO:0000313" key="1">
    <source>
        <dbReference type="EMBL" id="CAB4173498.1"/>
    </source>
</evidence>
<dbReference type="EMBL" id="LR797172">
    <property type="protein sequence ID" value="CAB4191437.1"/>
    <property type="molecule type" value="Genomic_DNA"/>
</dbReference>
<sequence length="64" mass="6798">MKVQIPTLTAAQLESIFGMTADEIGPYRTDGGLNYAARKELERAFNGQPTSDRQAAAVAAILAS</sequence>
<gene>
    <name evidence="2" type="ORF">UFOVP1120_12</name>
    <name evidence="3" type="ORF">UFOVP1183_6</name>
    <name evidence="4" type="ORF">UFOVP1227_38</name>
    <name evidence="5" type="ORF">UFOVP1571_12</name>
    <name evidence="1" type="ORF">UFOVP955_27</name>
</gene>
<organism evidence="1">
    <name type="scientific">uncultured Caudovirales phage</name>
    <dbReference type="NCBI Taxonomy" id="2100421"/>
    <lineage>
        <taxon>Viruses</taxon>
        <taxon>Duplodnaviria</taxon>
        <taxon>Heunggongvirae</taxon>
        <taxon>Uroviricota</taxon>
        <taxon>Caudoviricetes</taxon>
        <taxon>Peduoviridae</taxon>
        <taxon>Maltschvirus</taxon>
        <taxon>Maltschvirus maltsch</taxon>
    </lineage>
</organism>
<evidence type="ECO:0000313" key="5">
    <source>
        <dbReference type="EMBL" id="CAB5229662.1"/>
    </source>
</evidence>
<evidence type="ECO:0000313" key="3">
    <source>
        <dbReference type="EMBL" id="CAB4188187.1"/>
    </source>
</evidence>
<protein>
    <submittedName>
        <fullName evidence="1">Uncharacterized protein</fullName>
    </submittedName>
</protein>
<dbReference type="EMBL" id="LR796904">
    <property type="protein sequence ID" value="CAB4173498.1"/>
    <property type="molecule type" value="Genomic_DNA"/>
</dbReference>
<reference evidence="1" key="1">
    <citation type="submission" date="2020-05" db="EMBL/GenBank/DDBJ databases">
        <authorList>
            <person name="Chiriac C."/>
            <person name="Salcher M."/>
            <person name="Ghai R."/>
            <person name="Kavagutti S V."/>
        </authorList>
    </citation>
    <scope>NUCLEOTIDE SEQUENCE</scope>
</reference>
<proteinExistence type="predicted"/>
<dbReference type="EMBL" id="LR797074">
    <property type="protein sequence ID" value="CAB4185170.1"/>
    <property type="molecule type" value="Genomic_DNA"/>
</dbReference>
<evidence type="ECO:0000313" key="4">
    <source>
        <dbReference type="EMBL" id="CAB4191437.1"/>
    </source>
</evidence>
<dbReference type="EMBL" id="LR798413">
    <property type="protein sequence ID" value="CAB5229662.1"/>
    <property type="molecule type" value="Genomic_DNA"/>
</dbReference>